<protein>
    <submittedName>
        <fullName evidence="1">Uncharacterized protein</fullName>
    </submittedName>
</protein>
<reference evidence="1 2" key="1">
    <citation type="submission" date="2018-02" db="EMBL/GenBank/DDBJ databases">
        <title>Genome sequence of the basidiomycete white-rot fungus Phlebia centrifuga.</title>
        <authorList>
            <person name="Granchi Z."/>
            <person name="Peng M."/>
            <person name="de Vries R.P."/>
            <person name="Hilden K."/>
            <person name="Makela M.R."/>
            <person name="Grigoriev I."/>
            <person name="Riley R."/>
        </authorList>
    </citation>
    <scope>NUCLEOTIDE SEQUENCE [LARGE SCALE GENOMIC DNA]</scope>
    <source>
        <strain evidence="1 2">FBCC195</strain>
    </source>
</reference>
<sequence>MVSALLKDAAKDEFEGLFEAALGTPKPVSASTRCGGCQRESLSGPGINEALLAWQSSLIGK</sequence>
<dbReference type="Proteomes" id="UP000186601">
    <property type="component" value="Unassembled WGS sequence"/>
</dbReference>
<organism evidence="1 2">
    <name type="scientific">Hermanssonia centrifuga</name>
    <dbReference type="NCBI Taxonomy" id="98765"/>
    <lineage>
        <taxon>Eukaryota</taxon>
        <taxon>Fungi</taxon>
        <taxon>Dikarya</taxon>
        <taxon>Basidiomycota</taxon>
        <taxon>Agaricomycotina</taxon>
        <taxon>Agaricomycetes</taxon>
        <taxon>Polyporales</taxon>
        <taxon>Meruliaceae</taxon>
        <taxon>Hermanssonia</taxon>
    </lineage>
</organism>
<name>A0A2R6Q7J9_9APHY</name>
<gene>
    <name evidence="1" type="ORF">PHLCEN_2v3970</name>
</gene>
<keyword evidence="2" id="KW-1185">Reference proteome</keyword>
<dbReference type="EMBL" id="MLYV02000383">
    <property type="protein sequence ID" value="PSS03716.1"/>
    <property type="molecule type" value="Genomic_DNA"/>
</dbReference>
<evidence type="ECO:0000313" key="2">
    <source>
        <dbReference type="Proteomes" id="UP000186601"/>
    </source>
</evidence>
<evidence type="ECO:0000313" key="1">
    <source>
        <dbReference type="EMBL" id="PSS03716.1"/>
    </source>
</evidence>
<proteinExistence type="predicted"/>
<comment type="caution">
    <text evidence="1">The sequence shown here is derived from an EMBL/GenBank/DDBJ whole genome shotgun (WGS) entry which is preliminary data.</text>
</comment>
<accession>A0A2R6Q7J9</accession>
<dbReference type="AlphaFoldDB" id="A0A2R6Q7J9"/>